<dbReference type="Gene3D" id="3.40.50.1820">
    <property type="entry name" value="alpha/beta hydrolase"/>
    <property type="match status" value="1"/>
</dbReference>
<dbReference type="PANTHER" id="PTHR43056">
    <property type="entry name" value="PEPTIDASE S9 PROLYL OLIGOPEPTIDASE"/>
    <property type="match status" value="1"/>
</dbReference>
<feature type="domain" description="Xaa-Pro dipeptidyl-peptidase C-terminal" evidence="2">
    <location>
        <begin position="361"/>
        <end position="613"/>
    </location>
</feature>
<organism evidence="3 4">
    <name type="scientific">Sphingobium fuliginis ATCC 27551</name>
    <dbReference type="NCBI Taxonomy" id="1208342"/>
    <lineage>
        <taxon>Bacteria</taxon>
        <taxon>Pseudomonadati</taxon>
        <taxon>Pseudomonadota</taxon>
        <taxon>Alphaproteobacteria</taxon>
        <taxon>Sphingomonadales</taxon>
        <taxon>Sphingomonadaceae</taxon>
        <taxon>Sphingobium</taxon>
    </lineage>
</organism>
<dbReference type="InterPro" id="IPR008979">
    <property type="entry name" value="Galactose-bd-like_sf"/>
</dbReference>
<gene>
    <name evidence="3" type="ORF">FIL70_21170</name>
</gene>
<dbReference type="SUPFAM" id="SSF53474">
    <property type="entry name" value="alpha/beta-Hydrolases"/>
    <property type="match status" value="1"/>
</dbReference>
<dbReference type="GO" id="GO:0008239">
    <property type="term" value="F:dipeptidyl-peptidase activity"/>
    <property type="evidence" value="ECO:0007669"/>
    <property type="project" value="InterPro"/>
</dbReference>
<evidence type="ECO:0000259" key="2">
    <source>
        <dbReference type="SMART" id="SM00939"/>
    </source>
</evidence>
<dbReference type="EMBL" id="CP041017">
    <property type="protein sequence ID" value="QDC39698.1"/>
    <property type="molecule type" value="Genomic_DNA"/>
</dbReference>
<dbReference type="AlphaFoldDB" id="A0A5B8CJM5"/>
<dbReference type="SUPFAM" id="SSF49785">
    <property type="entry name" value="Galactose-binding domain-like"/>
    <property type="match status" value="1"/>
</dbReference>
<dbReference type="InterPro" id="IPR029058">
    <property type="entry name" value="AB_hydrolase_fold"/>
</dbReference>
<evidence type="ECO:0000313" key="4">
    <source>
        <dbReference type="Proteomes" id="UP000311469"/>
    </source>
</evidence>
<dbReference type="Proteomes" id="UP000311469">
    <property type="component" value="Chromosome cSF2"/>
</dbReference>
<dbReference type="InterPro" id="IPR050585">
    <property type="entry name" value="Xaa-Pro_dipeptidyl-ppase/CocE"/>
</dbReference>
<dbReference type="Gene3D" id="2.60.120.260">
    <property type="entry name" value="Galactose-binding domain-like"/>
    <property type="match status" value="1"/>
</dbReference>
<dbReference type="Pfam" id="PF08530">
    <property type="entry name" value="PepX_C"/>
    <property type="match status" value="1"/>
</dbReference>
<name>A0A5B8CJM5_SPHSA</name>
<dbReference type="InterPro" id="IPR005674">
    <property type="entry name" value="CocE/Ser_esterase"/>
</dbReference>
<dbReference type="NCBIfam" id="TIGR00976">
    <property type="entry name" value="CocE_NonD"/>
    <property type="match status" value="1"/>
</dbReference>
<protein>
    <submittedName>
        <fullName evidence="3">CocE/NonD family hydrolase</fullName>
    </submittedName>
</protein>
<sequence>MNRRFRPAKRTLPAGFAKKCKASGVSATMSSFDPAAAPKDVVIHYDVPCTLSDGTVLRADVARPAGEGRWPVILARTPYGKAVAPGFTTDLTHGARHGYVTIIQDVRGRGTSDGKDDFQPWVDEGRDGAEAVEWAAALPYANGKVYMSGPSYLGFVQWAAAAQQPPALQAINPIVPVGHFNRSFIYCSGVFELELNGYWWTMLGVEALMRRDWDSPEAKAKAVTRAAAWLEALARDGYDHLPLDRFTPVANSIQGAQLFDLLKNGANDPSMKASVRSNEYENISVPALIVAGWYDIFIRGSIDQFVGLCSKGGSESARQKSRLIVGPWAHHPQSKMTGEQISPGSAAIQALNPFGHMGFAARYFSELNVVGNTEAPVKIWIMGANRWRDEQEWPIARTVVTPWYLSSGGQANTSEGDGVLSPQQGSGGPPDAFIYDPANPVPTRGGAVFGVSCVPGGSDQNVIEKRDDILVYTSDILDEDIEVTGTPFVELWVKTDVVDTDFVARLVDVHPDGTARLITDGIIRARYRDNPDNPTRPAAPLEPGKPYLLRIELLPTSNLFKAGHRLQLDVTSSCFPRWARNLNIWDEWGGTLAEAKIAHQQVLHDETYPSRILLPVIPGAR</sequence>
<accession>A0A5B8CJM5</accession>
<dbReference type="KEGG" id="sufl:FIL70_21170"/>
<evidence type="ECO:0000256" key="1">
    <source>
        <dbReference type="ARBA" id="ARBA00022801"/>
    </source>
</evidence>
<evidence type="ECO:0000313" key="3">
    <source>
        <dbReference type="EMBL" id="QDC39698.1"/>
    </source>
</evidence>
<proteinExistence type="predicted"/>
<reference evidence="3 4" key="1">
    <citation type="submission" date="2019-06" db="EMBL/GenBank/DDBJ databases">
        <title>Genome organization and adaptive potential of archetypical organophosphate degarding Sphingobium fuliginis ATCC 27551.</title>
        <authorList>
            <person name="Sarwar A."/>
            <person name="Parthasarathy S."/>
            <person name="Singh C."/>
            <person name="Siddavattam D."/>
        </authorList>
    </citation>
    <scope>NUCLEOTIDE SEQUENCE [LARGE SCALE GENOMIC DNA]</scope>
    <source>
        <strain evidence="3 4">ATCC 27551</strain>
    </source>
</reference>
<dbReference type="PANTHER" id="PTHR43056:SF10">
    <property type="entry name" value="COCE_NOND FAMILY, PUTATIVE (AFU_ORTHOLOGUE AFUA_7G00600)-RELATED"/>
    <property type="match status" value="1"/>
</dbReference>
<dbReference type="Gene3D" id="1.10.3020.10">
    <property type="entry name" value="alpha-amino acid ester hydrolase ( Helical cap domain)"/>
    <property type="match status" value="1"/>
</dbReference>
<dbReference type="SMART" id="SM00939">
    <property type="entry name" value="PepX_C"/>
    <property type="match status" value="1"/>
</dbReference>
<keyword evidence="1 3" id="KW-0378">Hydrolase</keyword>
<dbReference type="InterPro" id="IPR000383">
    <property type="entry name" value="Xaa-Pro-like_dom"/>
</dbReference>
<dbReference type="Pfam" id="PF02129">
    <property type="entry name" value="Peptidase_S15"/>
    <property type="match status" value="1"/>
</dbReference>
<dbReference type="InterPro" id="IPR013736">
    <property type="entry name" value="Xaa-Pro_dipept_C"/>
</dbReference>